<gene>
    <name evidence="5" type="ORF">LELG_00599</name>
</gene>
<dbReference type="FunCoup" id="A5DTB3">
    <property type="interactions" value="340"/>
</dbReference>
<feature type="compositionally biased region" description="Basic and acidic residues" evidence="3">
    <location>
        <begin position="61"/>
        <end position="82"/>
    </location>
</feature>
<evidence type="ECO:0000256" key="3">
    <source>
        <dbReference type="SAM" id="MobiDB-lite"/>
    </source>
</evidence>
<dbReference type="GeneID" id="5235274"/>
<keyword evidence="1 2" id="KW-0694">RNA-binding</keyword>
<name>A5DTB3_LODEL</name>
<evidence type="ECO:0000313" key="6">
    <source>
        <dbReference type="Proteomes" id="UP000001996"/>
    </source>
</evidence>
<dbReference type="GO" id="GO:0030515">
    <property type="term" value="F:snoRNA binding"/>
    <property type="evidence" value="ECO:0007669"/>
    <property type="project" value="EnsemblFungi"/>
</dbReference>
<dbReference type="EMBL" id="CH981524">
    <property type="protein sequence ID" value="EDK42421.1"/>
    <property type="molecule type" value="Genomic_DNA"/>
</dbReference>
<dbReference type="Pfam" id="PF00076">
    <property type="entry name" value="RRM_1"/>
    <property type="match status" value="1"/>
</dbReference>
<dbReference type="GO" id="GO:0042274">
    <property type="term" value="P:ribosomal small subunit biogenesis"/>
    <property type="evidence" value="ECO:0007669"/>
    <property type="project" value="EnsemblFungi"/>
</dbReference>
<dbReference type="InterPro" id="IPR035979">
    <property type="entry name" value="RBD_domain_sf"/>
</dbReference>
<feature type="region of interest" description="Disordered" evidence="3">
    <location>
        <begin position="1"/>
        <end position="109"/>
    </location>
</feature>
<dbReference type="STRING" id="379508.A5DTB3"/>
<dbReference type="InterPro" id="IPR012677">
    <property type="entry name" value="Nucleotide-bd_a/b_plait_sf"/>
</dbReference>
<dbReference type="InterPro" id="IPR000504">
    <property type="entry name" value="RRM_dom"/>
</dbReference>
<dbReference type="AlphaFoldDB" id="A5DTB3"/>
<dbReference type="GO" id="GO:0019843">
    <property type="term" value="F:rRNA binding"/>
    <property type="evidence" value="ECO:0007669"/>
    <property type="project" value="EnsemblFungi"/>
</dbReference>
<evidence type="ECO:0000259" key="4">
    <source>
        <dbReference type="PROSITE" id="PS50102"/>
    </source>
</evidence>
<reference evidence="5 6" key="1">
    <citation type="journal article" date="2009" name="Nature">
        <title>Evolution of pathogenicity and sexual reproduction in eight Candida genomes.</title>
        <authorList>
            <person name="Butler G."/>
            <person name="Rasmussen M.D."/>
            <person name="Lin M.F."/>
            <person name="Santos M.A."/>
            <person name="Sakthikumar S."/>
            <person name="Munro C.A."/>
            <person name="Rheinbay E."/>
            <person name="Grabherr M."/>
            <person name="Forche A."/>
            <person name="Reedy J.L."/>
            <person name="Agrafioti I."/>
            <person name="Arnaud M.B."/>
            <person name="Bates S."/>
            <person name="Brown A.J."/>
            <person name="Brunke S."/>
            <person name="Costanzo M.C."/>
            <person name="Fitzpatrick D.A."/>
            <person name="de Groot P.W."/>
            <person name="Harris D."/>
            <person name="Hoyer L.L."/>
            <person name="Hube B."/>
            <person name="Klis F.M."/>
            <person name="Kodira C."/>
            <person name="Lennard N."/>
            <person name="Logue M.E."/>
            <person name="Martin R."/>
            <person name="Neiman A.M."/>
            <person name="Nikolaou E."/>
            <person name="Quail M.A."/>
            <person name="Quinn J."/>
            <person name="Santos M.C."/>
            <person name="Schmitzberger F.F."/>
            <person name="Sherlock G."/>
            <person name="Shah P."/>
            <person name="Silverstein K.A."/>
            <person name="Skrzypek M.S."/>
            <person name="Soll D."/>
            <person name="Staggs R."/>
            <person name="Stansfield I."/>
            <person name="Stumpf M.P."/>
            <person name="Sudbery P.E."/>
            <person name="Srikantha T."/>
            <person name="Zeng Q."/>
            <person name="Berman J."/>
            <person name="Berriman M."/>
            <person name="Heitman J."/>
            <person name="Gow N.A."/>
            <person name="Lorenz M.C."/>
            <person name="Birren B.W."/>
            <person name="Kellis M."/>
            <person name="Cuomo C.A."/>
        </authorList>
    </citation>
    <scope>NUCLEOTIDE SEQUENCE [LARGE SCALE GENOMIC DNA]</scope>
    <source>
        <strain evidence="6">ATCC 11503 / BCRC 21390 / CBS 2605 / JCM 1781 / NBRC 1676 / NRRL YB-4239</strain>
    </source>
</reference>
<sequence>MSEVKPVKLSKKEQKSKQFRKSKEEREAAKLEKQESKKRKLEQQEEKAEEKATSGLNDTVNTKKEGKEEKEIRGNSSKDKLLDAVSEGDEPVKKKRKTRRGKKGRGTIVNEDGTVTKKAPRFILFVGNLPFDIQQAELIAHFSKCSPDRIRIRSDKGIAFLEFDSDTKDIQSKMELALKLHHTEIRQRRINVELTVGGGGNSETRKEKLKQKNEKAHELRQLRRAEEEKKKKEKSKVSEKDLGGIHPSRAQLMK</sequence>
<organism evidence="5 6">
    <name type="scientific">Lodderomyces elongisporus (strain ATCC 11503 / CBS 2605 / JCM 1781 / NBRC 1676 / NRRL YB-4239)</name>
    <name type="common">Yeast</name>
    <name type="synonym">Saccharomyces elongisporus</name>
    <dbReference type="NCBI Taxonomy" id="379508"/>
    <lineage>
        <taxon>Eukaryota</taxon>
        <taxon>Fungi</taxon>
        <taxon>Dikarya</taxon>
        <taxon>Ascomycota</taxon>
        <taxon>Saccharomycotina</taxon>
        <taxon>Pichiomycetes</taxon>
        <taxon>Debaryomycetaceae</taxon>
        <taxon>Candida/Lodderomyces clade</taxon>
        <taxon>Lodderomyces</taxon>
    </lineage>
</organism>
<feature type="domain" description="RRM" evidence="4">
    <location>
        <begin position="122"/>
        <end position="197"/>
    </location>
</feature>
<dbReference type="Gene3D" id="3.30.70.330">
    <property type="match status" value="1"/>
</dbReference>
<dbReference type="HOGENOM" id="CLU_037639_2_0_1"/>
<dbReference type="PROSITE" id="PS50102">
    <property type="entry name" value="RRM"/>
    <property type="match status" value="1"/>
</dbReference>
<keyword evidence="6" id="KW-1185">Reference proteome</keyword>
<dbReference type="Proteomes" id="UP000001996">
    <property type="component" value="Unassembled WGS sequence"/>
</dbReference>
<feature type="region of interest" description="Disordered" evidence="3">
    <location>
        <begin position="195"/>
        <end position="254"/>
    </location>
</feature>
<dbReference type="OMA" id="LRFHHTM"/>
<dbReference type="SMART" id="SM00360">
    <property type="entry name" value="RRM"/>
    <property type="match status" value="1"/>
</dbReference>
<dbReference type="GO" id="GO:0032040">
    <property type="term" value="C:small-subunit processome"/>
    <property type="evidence" value="ECO:0007669"/>
    <property type="project" value="EnsemblFungi"/>
</dbReference>
<dbReference type="eggNOG" id="KOG0118">
    <property type="taxonomic scope" value="Eukaryota"/>
</dbReference>
<feature type="compositionally biased region" description="Basic and acidic residues" evidence="3">
    <location>
        <begin position="203"/>
        <end position="243"/>
    </location>
</feature>
<dbReference type="PANTHER" id="PTHR23236">
    <property type="entry name" value="EUKARYOTIC TRANSLATION INITIATION FACTOR 4B/4H"/>
    <property type="match status" value="1"/>
</dbReference>
<feature type="compositionally biased region" description="Basic residues" evidence="3">
    <location>
        <begin position="93"/>
        <end position="105"/>
    </location>
</feature>
<dbReference type="InParanoid" id="A5DTB3"/>
<dbReference type="VEuPathDB" id="FungiDB:LELG_00599"/>
<dbReference type="SUPFAM" id="SSF54928">
    <property type="entry name" value="RNA-binding domain, RBD"/>
    <property type="match status" value="1"/>
</dbReference>
<protein>
    <recommendedName>
        <fullName evidence="4">RRM domain-containing protein</fullName>
    </recommendedName>
</protein>
<proteinExistence type="predicted"/>
<feature type="compositionally biased region" description="Basic and acidic residues" evidence="3">
    <location>
        <begin position="10"/>
        <end position="52"/>
    </location>
</feature>
<dbReference type="PANTHER" id="PTHR23236:SF51">
    <property type="entry name" value="NUCLEOLAR PROTEIN 6"/>
    <property type="match status" value="1"/>
</dbReference>
<evidence type="ECO:0000313" key="5">
    <source>
        <dbReference type="EMBL" id="EDK42421.1"/>
    </source>
</evidence>
<dbReference type="OrthoDB" id="167718at2759"/>
<dbReference type="KEGG" id="lel:PVL30_000583"/>
<dbReference type="GO" id="GO:0030686">
    <property type="term" value="C:90S preribosome"/>
    <property type="evidence" value="ECO:0007669"/>
    <property type="project" value="EnsemblFungi"/>
</dbReference>
<evidence type="ECO:0000256" key="2">
    <source>
        <dbReference type="PROSITE-ProRule" id="PRU00176"/>
    </source>
</evidence>
<evidence type="ECO:0000256" key="1">
    <source>
        <dbReference type="ARBA" id="ARBA00022884"/>
    </source>
</evidence>
<accession>A5DTB3</accession>